<dbReference type="HOGENOM" id="CLU_066607_3_2_6"/>
<evidence type="ECO:0000313" key="9">
    <source>
        <dbReference type="EMBL" id="EAT11184.1"/>
    </source>
</evidence>
<evidence type="ECO:0000256" key="5">
    <source>
        <dbReference type="HAMAP-Rule" id="MF_01114"/>
    </source>
</evidence>
<dbReference type="InterPro" id="IPR053924">
    <property type="entry name" value="RecX_HTH_2nd"/>
</dbReference>
<comment type="similarity">
    <text evidence="2 5">Belongs to the RecX family.</text>
</comment>
<keyword evidence="4 5" id="KW-0963">Cytoplasm</keyword>
<gene>
    <name evidence="5" type="primary">recX</name>
    <name evidence="9" type="ORF">RED65_07864</name>
</gene>
<evidence type="ECO:0000256" key="2">
    <source>
        <dbReference type="ARBA" id="ARBA00009695"/>
    </source>
</evidence>
<dbReference type="AlphaFoldDB" id="Q1MYV7"/>
<dbReference type="PANTHER" id="PTHR33602:SF1">
    <property type="entry name" value="REGULATORY PROTEIN RECX FAMILY PROTEIN"/>
    <property type="match status" value="1"/>
</dbReference>
<sequence length="175" mass="20519">MMDDDWLDERHRKSKKSMAAPKELNESELRRKAVELLARREYSFAELEKKLLPLSSDETLVYNALDWMVENGLQSDQRFATMYVRSKALSGYGPIRIRMELKQKGVSESLMELAFDELANELDWIATVDQQIEKKSRNLDLADPKDKNKLMGYMQRRGFSLDQIYSGLDRRKYIS</sequence>
<proteinExistence type="inferred from homology"/>
<evidence type="ECO:0000313" key="10">
    <source>
        <dbReference type="Proteomes" id="UP000004263"/>
    </source>
</evidence>
<dbReference type="GO" id="GO:0006282">
    <property type="term" value="P:regulation of DNA repair"/>
    <property type="evidence" value="ECO:0007669"/>
    <property type="project" value="UniProtKB-UniRule"/>
</dbReference>
<dbReference type="EMBL" id="AAQH01000022">
    <property type="protein sequence ID" value="EAT11184.1"/>
    <property type="molecule type" value="Genomic_DNA"/>
</dbReference>
<dbReference type="OrthoDB" id="7066780at2"/>
<dbReference type="Pfam" id="PF02631">
    <property type="entry name" value="RecX_HTH2"/>
    <property type="match status" value="1"/>
</dbReference>
<evidence type="ECO:0000256" key="4">
    <source>
        <dbReference type="ARBA" id="ARBA00022490"/>
    </source>
</evidence>
<comment type="subcellular location">
    <subcellularLocation>
        <location evidence="1 5">Cytoplasm</location>
    </subcellularLocation>
</comment>
<dbReference type="Proteomes" id="UP000004263">
    <property type="component" value="Unassembled WGS sequence"/>
</dbReference>
<dbReference type="Gene3D" id="1.10.10.10">
    <property type="entry name" value="Winged helix-like DNA-binding domain superfamily/Winged helix DNA-binding domain"/>
    <property type="match status" value="3"/>
</dbReference>
<protein>
    <recommendedName>
        <fullName evidence="3 5">Regulatory protein RecX</fullName>
    </recommendedName>
</protein>
<reference evidence="9 10" key="1">
    <citation type="submission" date="2006-03" db="EMBL/GenBank/DDBJ databases">
        <authorList>
            <person name="Pinhassi J."/>
            <person name="Pedros-Alio C."/>
            <person name="Ferriera S."/>
            <person name="Johnson J."/>
            <person name="Kravitz S."/>
            <person name="Halpern A."/>
            <person name="Remington K."/>
            <person name="Beeson K."/>
            <person name="Tran B."/>
            <person name="Rogers Y.-H."/>
            <person name="Friedman R."/>
            <person name="Venter J.C."/>
        </authorList>
    </citation>
    <scope>NUCLEOTIDE SEQUENCE [LARGE SCALE GENOMIC DNA]</scope>
    <source>
        <strain evidence="9 10">RED65</strain>
    </source>
</reference>
<dbReference type="Pfam" id="PF21981">
    <property type="entry name" value="RecX_HTH3"/>
    <property type="match status" value="1"/>
</dbReference>
<name>Q1MYV7_9GAMM</name>
<feature type="domain" description="RecX second three-helical" evidence="7">
    <location>
        <begin position="75"/>
        <end position="112"/>
    </location>
</feature>
<feature type="region of interest" description="Disordered" evidence="6">
    <location>
        <begin position="1"/>
        <end position="25"/>
    </location>
</feature>
<evidence type="ECO:0000256" key="1">
    <source>
        <dbReference type="ARBA" id="ARBA00004496"/>
    </source>
</evidence>
<dbReference type="PANTHER" id="PTHR33602">
    <property type="entry name" value="REGULATORY PROTEIN RECX FAMILY PROTEIN"/>
    <property type="match status" value="1"/>
</dbReference>
<dbReference type="RefSeq" id="WP_007018925.1">
    <property type="nucleotide sequence ID" value="NZ_CH724119.1"/>
</dbReference>
<dbReference type="InterPro" id="IPR036388">
    <property type="entry name" value="WH-like_DNA-bd_sf"/>
</dbReference>
<evidence type="ECO:0000256" key="6">
    <source>
        <dbReference type="SAM" id="MobiDB-lite"/>
    </source>
</evidence>
<comment type="caution">
    <text evidence="9">The sequence shown here is derived from an EMBL/GenBank/DDBJ whole genome shotgun (WGS) entry which is preliminary data.</text>
</comment>
<feature type="domain" description="RecX third three-helical" evidence="8">
    <location>
        <begin position="126"/>
        <end position="165"/>
    </location>
</feature>
<evidence type="ECO:0000256" key="3">
    <source>
        <dbReference type="ARBA" id="ARBA00018111"/>
    </source>
</evidence>
<comment type="function">
    <text evidence="5">Modulates RecA activity.</text>
</comment>
<dbReference type="HAMAP" id="MF_01114">
    <property type="entry name" value="RecX"/>
    <property type="match status" value="1"/>
</dbReference>
<evidence type="ECO:0000259" key="7">
    <source>
        <dbReference type="Pfam" id="PF02631"/>
    </source>
</evidence>
<dbReference type="InterPro" id="IPR003783">
    <property type="entry name" value="Regulatory_RecX"/>
</dbReference>
<evidence type="ECO:0000259" key="8">
    <source>
        <dbReference type="Pfam" id="PF21981"/>
    </source>
</evidence>
<dbReference type="GO" id="GO:0005737">
    <property type="term" value="C:cytoplasm"/>
    <property type="evidence" value="ECO:0007669"/>
    <property type="project" value="UniProtKB-SubCell"/>
</dbReference>
<dbReference type="InterPro" id="IPR053925">
    <property type="entry name" value="RecX_HTH_3rd"/>
</dbReference>
<accession>Q1MYV7</accession>
<organism evidence="9 10">
    <name type="scientific">Bermanella marisrubri</name>
    <dbReference type="NCBI Taxonomy" id="207949"/>
    <lineage>
        <taxon>Bacteria</taxon>
        <taxon>Pseudomonadati</taxon>
        <taxon>Pseudomonadota</taxon>
        <taxon>Gammaproteobacteria</taxon>
        <taxon>Oceanospirillales</taxon>
        <taxon>Oceanospirillaceae</taxon>
        <taxon>Bermanella</taxon>
    </lineage>
</organism>
<dbReference type="STRING" id="207949.RED65_07864"/>
<keyword evidence="10" id="KW-1185">Reference proteome</keyword>